<dbReference type="InterPro" id="IPR005565">
    <property type="entry name" value="Hemolysn_activator_HlyB_C"/>
</dbReference>
<keyword evidence="10" id="KW-1185">Reference proteome</keyword>
<evidence type="ECO:0000256" key="2">
    <source>
        <dbReference type="ARBA" id="ARBA00022692"/>
    </source>
</evidence>
<feature type="domain" description="Haemolysin activator HlyB C-terminal" evidence="6">
    <location>
        <begin position="213"/>
        <end position="528"/>
    </location>
</feature>
<evidence type="ECO:0000256" key="3">
    <source>
        <dbReference type="ARBA" id="ARBA00023237"/>
    </source>
</evidence>
<dbReference type="GO" id="GO:0008320">
    <property type="term" value="F:protein transmembrane transporter activity"/>
    <property type="evidence" value="ECO:0007669"/>
    <property type="project" value="TreeGrafter"/>
</dbReference>
<sequence length="564" mass="60102">MGSMKSIRIIGGAVALLLLRAPAATAQSLTPHAAAETTETTRRQAQQVDEAFSRASSAAPVLSGGEASPHATLVFPVESPCFNISRLAWKNAEAFAWLVRAVQVQDVCVGSEGITRLRDHLRYQLIERGYLTTQVLIGEQDLRAGTLEIELVPGRIGSIAETGDAPGRRQMAMPMREGDVLNLRDLDQTLENIRTVAGDASVRMVLEPGKAFGQTDLAIHHAPEVRRWRAIVTADNSGIDATGKNQLGGVLVLDSPLGLYDQLVATYNNDAHLRNRAVGSRAMGLQWTVPLGYGAFWLGANQYDFLQTISTTAGNLPYTGRTRTFEVGASSVAYRTGTMKGTVRARLSRRSDDVRLGQWPIGVQTRDITSYTLSYSHYQRTSRMTVTAGLGLRGSIPAWSANSGYVSGKTQWNGRYSILSANASVDAPFSLAGQRLGYRASANAQAAPNAIPATEMLSIGSRYTVRGFDGSRTLMGQSGWVLRNEVALAIGNTGQEAYAAADAGAVGGSVTRELAGRTLVGAAIGVRGAYGRVGYDVSVGMPVAKPAGFEAARVAVAVQLSMRL</sequence>
<dbReference type="PIRSF" id="PIRSF029745">
    <property type="entry name" value="FhaC"/>
    <property type="match status" value="1"/>
</dbReference>
<name>A0A0C4YAR6_9BURK</name>
<dbReference type="InterPro" id="IPR013686">
    <property type="entry name" value="Polypept-transport_assoc_ShlB"/>
</dbReference>
<keyword evidence="5" id="KW-0732">Signal</keyword>
<evidence type="ECO:0000259" key="8">
    <source>
        <dbReference type="Pfam" id="PF17287"/>
    </source>
</evidence>
<evidence type="ECO:0000256" key="1">
    <source>
        <dbReference type="ARBA" id="ARBA00022452"/>
    </source>
</evidence>
<dbReference type="Gene3D" id="2.40.160.50">
    <property type="entry name" value="membrane protein fhac: a member of the omp85/tpsb transporter family"/>
    <property type="match status" value="1"/>
</dbReference>
<dbReference type="PANTHER" id="PTHR34597">
    <property type="entry name" value="SLR1661 PROTEIN"/>
    <property type="match status" value="1"/>
</dbReference>
<dbReference type="EMBL" id="CP010536">
    <property type="protein sequence ID" value="AJG19344.1"/>
    <property type="molecule type" value="Genomic_DNA"/>
</dbReference>
<gene>
    <name evidence="9" type="ORF">RR42_m1949</name>
</gene>
<proteinExistence type="predicted"/>
<feature type="domain" description="Polypeptide-transport-associated ShlB-type" evidence="7">
    <location>
        <begin position="103"/>
        <end position="154"/>
    </location>
</feature>
<keyword evidence="1" id="KW-1134">Transmembrane beta strand</keyword>
<keyword evidence="3" id="KW-0998">Cell outer membrane</keyword>
<accession>A0A0C4YAR6</accession>
<evidence type="ECO:0000259" key="6">
    <source>
        <dbReference type="Pfam" id="PF03865"/>
    </source>
</evidence>
<keyword evidence="2" id="KW-0812">Transmembrane</keyword>
<dbReference type="STRING" id="68895.RR42_m1949"/>
<evidence type="ECO:0000313" key="10">
    <source>
        <dbReference type="Proteomes" id="UP000031843"/>
    </source>
</evidence>
<dbReference type="AlphaFoldDB" id="A0A0C4YAR6"/>
<dbReference type="InterPro" id="IPR035251">
    <property type="entry name" value="ShlB_POTRA"/>
</dbReference>
<evidence type="ECO:0000256" key="5">
    <source>
        <dbReference type="SAM" id="SignalP"/>
    </source>
</evidence>
<dbReference type="GO" id="GO:0098046">
    <property type="term" value="C:type V protein secretion system complex"/>
    <property type="evidence" value="ECO:0007669"/>
    <property type="project" value="TreeGrafter"/>
</dbReference>
<feature type="chain" id="PRO_5002173530" evidence="5">
    <location>
        <begin position="27"/>
        <end position="564"/>
    </location>
</feature>
<evidence type="ECO:0000256" key="4">
    <source>
        <dbReference type="SAM" id="MobiDB-lite"/>
    </source>
</evidence>
<dbReference type="KEGG" id="cbw:RR42_m1949"/>
<reference evidence="9 10" key="1">
    <citation type="journal article" date="2015" name="Genome Announc.">
        <title>Complete Genome Sequence of Cupriavidus basilensis 4G11, Isolated from the Oak Ridge Field Research Center Site.</title>
        <authorList>
            <person name="Ray J."/>
            <person name="Waters R.J."/>
            <person name="Skerker J.M."/>
            <person name="Kuehl J.V."/>
            <person name="Price M.N."/>
            <person name="Huang J."/>
            <person name="Chakraborty R."/>
            <person name="Arkin A.P."/>
            <person name="Deutschbauer A."/>
        </authorList>
    </citation>
    <scope>NUCLEOTIDE SEQUENCE [LARGE SCALE GENOMIC DNA]</scope>
    <source>
        <strain evidence="9">4G11</strain>
    </source>
</reference>
<dbReference type="PANTHER" id="PTHR34597:SF3">
    <property type="entry name" value="OUTER MEMBRANE TRANSPORTER CDIB"/>
    <property type="match status" value="1"/>
</dbReference>
<dbReference type="InterPro" id="IPR027282">
    <property type="entry name" value="TPS"/>
</dbReference>
<dbReference type="Gene3D" id="3.10.20.310">
    <property type="entry name" value="membrane protein fhac"/>
    <property type="match status" value="1"/>
</dbReference>
<feature type="domain" description="ShlB POTRA" evidence="8">
    <location>
        <begin position="163"/>
        <end position="196"/>
    </location>
</feature>
<organism evidence="9 10">
    <name type="scientific">Cupriavidus basilensis</name>
    <dbReference type="NCBI Taxonomy" id="68895"/>
    <lineage>
        <taxon>Bacteria</taxon>
        <taxon>Pseudomonadati</taxon>
        <taxon>Pseudomonadota</taxon>
        <taxon>Betaproteobacteria</taxon>
        <taxon>Burkholderiales</taxon>
        <taxon>Burkholderiaceae</taxon>
        <taxon>Cupriavidus</taxon>
    </lineage>
</organism>
<feature type="region of interest" description="Disordered" evidence="4">
    <location>
        <begin position="29"/>
        <end position="49"/>
    </location>
</feature>
<dbReference type="GO" id="GO:0046819">
    <property type="term" value="P:protein secretion by the type V secretion system"/>
    <property type="evidence" value="ECO:0007669"/>
    <property type="project" value="TreeGrafter"/>
</dbReference>
<dbReference type="Proteomes" id="UP000031843">
    <property type="component" value="Chromosome main"/>
</dbReference>
<protein>
    <submittedName>
        <fullName evidence="9">Channel-forming transporter/cytolysins activator of TpsB family</fullName>
    </submittedName>
</protein>
<dbReference type="Pfam" id="PF03865">
    <property type="entry name" value="ShlB"/>
    <property type="match status" value="1"/>
</dbReference>
<feature type="signal peptide" evidence="5">
    <location>
        <begin position="1"/>
        <end position="26"/>
    </location>
</feature>
<dbReference type="InterPro" id="IPR051544">
    <property type="entry name" value="TPS_OM_transporter"/>
</dbReference>
<feature type="compositionally biased region" description="Low complexity" evidence="4">
    <location>
        <begin position="33"/>
        <end position="47"/>
    </location>
</feature>
<evidence type="ECO:0000259" key="7">
    <source>
        <dbReference type="Pfam" id="PF08479"/>
    </source>
</evidence>
<keyword evidence="1" id="KW-0472">Membrane</keyword>
<evidence type="ECO:0000313" key="9">
    <source>
        <dbReference type="EMBL" id="AJG19344.1"/>
    </source>
</evidence>
<dbReference type="Pfam" id="PF08479">
    <property type="entry name" value="POTRA_2"/>
    <property type="match status" value="1"/>
</dbReference>
<dbReference type="Pfam" id="PF17287">
    <property type="entry name" value="POTRA_3"/>
    <property type="match status" value="1"/>
</dbReference>